<protein>
    <submittedName>
        <fullName evidence="1">Uncharacterized protein</fullName>
    </submittedName>
</protein>
<name>A0A381RLL4_9ZZZZ</name>
<proteinExistence type="predicted"/>
<feature type="non-terminal residue" evidence="1">
    <location>
        <position position="1"/>
    </location>
</feature>
<dbReference type="EMBL" id="UINC01002085">
    <property type="protein sequence ID" value="SUZ92740.1"/>
    <property type="molecule type" value="Genomic_DNA"/>
</dbReference>
<evidence type="ECO:0000313" key="1">
    <source>
        <dbReference type="EMBL" id="SUZ92740.1"/>
    </source>
</evidence>
<gene>
    <name evidence="1" type="ORF">METZ01_LOCUS45594</name>
</gene>
<organism evidence="1">
    <name type="scientific">marine metagenome</name>
    <dbReference type="NCBI Taxonomy" id="408172"/>
    <lineage>
        <taxon>unclassified sequences</taxon>
        <taxon>metagenomes</taxon>
        <taxon>ecological metagenomes</taxon>
    </lineage>
</organism>
<feature type="non-terminal residue" evidence="1">
    <location>
        <position position="24"/>
    </location>
</feature>
<accession>A0A381RLL4</accession>
<sequence>VVGGLIAYTLFAGRKVGFDASTFW</sequence>
<reference evidence="1" key="1">
    <citation type="submission" date="2018-05" db="EMBL/GenBank/DDBJ databases">
        <authorList>
            <person name="Lanie J.A."/>
            <person name="Ng W.-L."/>
            <person name="Kazmierczak K.M."/>
            <person name="Andrzejewski T.M."/>
            <person name="Davidsen T.M."/>
            <person name="Wayne K.J."/>
            <person name="Tettelin H."/>
            <person name="Glass J.I."/>
            <person name="Rusch D."/>
            <person name="Podicherti R."/>
            <person name="Tsui H.-C.T."/>
            <person name="Winkler M.E."/>
        </authorList>
    </citation>
    <scope>NUCLEOTIDE SEQUENCE</scope>
</reference>
<dbReference type="AlphaFoldDB" id="A0A381RLL4"/>